<keyword evidence="11" id="KW-1133">Transmembrane helix</keyword>
<dbReference type="PANTHER" id="PTHR12815:SF47">
    <property type="entry name" value="TRANSLOCATION AND ASSEMBLY MODULE SUBUNIT TAMA"/>
    <property type="match status" value="1"/>
</dbReference>
<evidence type="ECO:0000256" key="5">
    <source>
        <dbReference type="ARBA" id="ARBA00022692"/>
    </source>
</evidence>
<evidence type="ECO:0000256" key="10">
    <source>
        <dbReference type="ARBA" id="ARBA00093548"/>
    </source>
</evidence>
<evidence type="ECO:0000313" key="13">
    <source>
        <dbReference type="EMBL" id="EEO28518.1"/>
    </source>
</evidence>
<dbReference type="Pfam" id="PF07244">
    <property type="entry name" value="POTRA"/>
    <property type="match status" value="1"/>
</dbReference>
<evidence type="ECO:0000256" key="2">
    <source>
        <dbReference type="ARBA" id="ARBA00010248"/>
    </source>
</evidence>
<dbReference type="AlphaFoldDB" id="C3X5N2"/>
<evidence type="ECO:0000256" key="9">
    <source>
        <dbReference type="ARBA" id="ARBA00033063"/>
    </source>
</evidence>
<dbReference type="GO" id="GO:0009279">
    <property type="term" value="C:cell outer membrane"/>
    <property type="evidence" value="ECO:0007669"/>
    <property type="project" value="UniProtKB-SubCell"/>
</dbReference>
<evidence type="ECO:0000313" key="14">
    <source>
        <dbReference type="Proteomes" id="UP000003973"/>
    </source>
</evidence>
<dbReference type="HOGENOM" id="CLU_018618_2_0_4"/>
<dbReference type="Pfam" id="PF17243">
    <property type="entry name" value="POTRA_TamA_1"/>
    <property type="match status" value="1"/>
</dbReference>
<evidence type="ECO:0000256" key="3">
    <source>
        <dbReference type="ARBA" id="ARBA00015419"/>
    </source>
</evidence>
<evidence type="ECO:0000256" key="8">
    <source>
        <dbReference type="ARBA" id="ARBA00023237"/>
    </source>
</evidence>
<sequence length="603" mass="67622">MIPYEMEKNGKDRTVFLIVRYRRFCFKSLILFFFILYSSLLYARPVSYEVDIEAPAPIERLLKDNLELIRWKGNEQIDTAQLRRLYRNTPDEIRQLVETEGYYSPVIKTEIQKLADNGRRIVIHVDPGKPVKVAAVDIEFKGAITTQKSSLKPGIKQLREGWQMPVGSVFRMADWEAAKIALLKQVTRVRYPRAELEDTRAIVNPETDEVTLKVVVNSGDPVRFGPIRIIGLHRYGEDVIMGQRPVKVGSTFRENALLNWQSRIQDTGYFSSVEVTADLESGLEEVPITVTVVENRKKHAAVGVGYSTDTGERISLTYDNLHFLGKDYKLKSSVVLQSKQRTAKADVYLPPKQDGTRDSFGVMYDRSEIEGEDTRVAGANFRRAWGTPRLEKYVSLEYLNEHTRVDGADSQQSQALPVTFGMITRRLNNRLSPTKGYALEAQVGAAVEPVLTDKSFVRSYLKGVRFQPVGEKGDLILRGELGAVFSNGKDGVPSTILFRTGGDQSVRGYAYQSLGVREGNAIVGGRYLAVASVEYQYYFIRNWGVAFFVDAGNAGDTIKELDPAVGYGIGGRWRSPAGPIGVDLAYGERTGSFRLHFSLGFTF</sequence>
<dbReference type="InterPro" id="IPR010827">
    <property type="entry name" value="BamA/TamA_POTRA"/>
</dbReference>
<feature type="transmembrane region" description="Helical" evidence="11">
    <location>
        <begin position="21"/>
        <end position="43"/>
    </location>
</feature>
<dbReference type="Proteomes" id="UP000003973">
    <property type="component" value="Unassembled WGS sequence"/>
</dbReference>
<proteinExistence type="inferred from homology"/>
<evidence type="ECO:0000256" key="11">
    <source>
        <dbReference type="SAM" id="Phobius"/>
    </source>
</evidence>
<organism evidence="13 14">
    <name type="scientific">Oxalobacter paraformigenes</name>
    <dbReference type="NCBI Taxonomy" id="556268"/>
    <lineage>
        <taxon>Bacteria</taxon>
        <taxon>Pseudomonadati</taxon>
        <taxon>Pseudomonadota</taxon>
        <taxon>Betaproteobacteria</taxon>
        <taxon>Burkholderiales</taxon>
        <taxon>Oxalobacteraceae</taxon>
        <taxon>Oxalobacter</taxon>
    </lineage>
</organism>
<keyword evidence="6" id="KW-0732">Signal</keyword>
<dbReference type="EMBL" id="ACDP02000002">
    <property type="protein sequence ID" value="EEO28518.1"/>
    <property type="molecule type" value="Genomic_DNA"/>
</dbReference>
<dbReference type="PANTHER" id="PTHR12815">
    <property type="entry name" value="SORTING AND ASSEMBLY MACHINERY SAMM50 PROTEIN FAMILY MEMBER"/>
    <property type="match status" value="1"/>
</dbReference>
<feature type="domain" description="POTRA" evidence="12">
    <location>
        <begin position="222"/>
        <end position="295"/>
    </location>
</feature>
<dbReference type="InterPro" id="IPR034746">
    <property type="entry name" value="POTRA"/>
</dbReference>
<accession>C3X5N2</accession>
<dbReference type="Gene3D" id="3.10.20.310">
    <property type="entry name" value="membrane protein fhac"/>
    <property type="match status" value="3"/>
</dbReference>
<keyword evidence="8" id="KW-0998">Cell outer membrane</keyword>
<evidence type="ECO:0000256" key="4">
    <source>
        <dbReference type="ARBA" id="ARBA00022452"/>
    </source>
</evidence>
<protein>
    <recommendedName>
        <fullName evidence="3">Translocation and assembly module subunit TamA</fullName>
    </recommendedName>
    <alternativeName>
        <fullName evidence="9">Autotransporter assembly factor TamA</fullName>
    </alternativeName>
</protein>
<comment type="caution">
    <text evidence="13">The sequence shown here is derived from an EMBL/GenBank/DDBJ whole genome shotgun (WGS) entry which is preliminary data.</text>
</comment>
<dbReference type="Gene3D" id="2.40.160.50">
    <property type="entry name" value="membrane protein fhac: a member of the omp85/tpsb transporter family"/>
    <property type="match status" value="1"/>
</dbReference>
<evidence type="ECO:0000256" key="1">
    <source>
        <dbReference type="ARBA" id="ARBA00004442"/>
    </source>
</evidence>
<evidence type="ECO:0000256" key="6">
    <source>
        <dbReference type="ARBA" id="ARBA00022729"/>
    </source>
</evidence>
<dbReference type="Pfam" id="PF01103">
    <property type="entry name" value="Omp85"/>
    <property type="match status" value="1"/>
</dbReference>
<comment type="subcellular location">
    <subcellularLocation>
        <location evidence="1">Cell outer membrane</location>
    </subcellularLocation>
</comment>
<keyword evidence="5 11" id="KW-0812">Transmembrane</keyword>
<evidence type="ECO:0000259" key="12">
    <source>
        <dbReference type="PROSITE" id="PS51779"/>
    </source>
</evidence>
<keyword evidence="7 11" id="KW-0472">Membrane</keyword>
<comment type="subunit">
    <text evidence="10">Interacts with TamB to form the translocation and assembly module (TAM).</text>
</comment>
<dbReference type="RefSeq" id="WP_005878274.1">
    <property type="nucleotide sequence ID" value="NZ_KI392030.1"/>
</dbReference>
<keyword evidence="14" id="KW-1185">Reference proteome</keyword>
<dbReference type="PROSITE" id="PS51779">
    <property type="entry name" value="POTRA"/>
    <property type="match status" value="1"/>
</dbReference>
<dbReference type="InterPro" id="IPR039910">
    <property type="entry name" value="D15-like"/>
</dbReference>
<keyword evidence="4" id="KW-1134">Transmembrane beta strand</keyword>
<name>C3X5N2_9BURK</name>
<dbReference type="InterPro" id="IPR000184">
    <property type="entry name" value="Bac_surfAg_D15"/>
</dbReference>
<gene>
    <name evidence="13" type="ORF">OFAG_01671</name>
</gene>
<dbReference type="eggNOG" id="COG0729">
    <property type="taxonomic scope" value="Bacteria"/>
</dbReference>
<evidence type="ECO:0000256" key="7">
    <source>
        <dbReference type="ARBA" id="ARBA00023136"/>
    </source>
</evidence>
<reference evidence="13" key="1">
    <citation type="submission" date="2011-10" db="EMBL/GenBank/DDBJ databases">
        <title>The Genome Sequence of Oxalobacter formigenes HOxBLS.</title>
        <authorList>
            <consortium name="The Broad Institute Genome Sequencing Platform"/>
            <person name="Earl A."/>
            <person name="Ward D."/>
            <person name="Feldgarden M."/>
            <person name="Gevers D."/>
            <person name="Allison M.J."/>
            <person name="Humphrey S."/>
            <person name="Young S.K."/>
            <person name="Zeng Q."/>
            <person name="Gargeya S."/>
            <person name="Fitzgerald M."/>
            <person name="Haas B."/>
            <person name="Abouelleil A."/>
            <person name="Alvarado L."/>
            <person name="Arachchi H.M."/>
            <person name="Berlin A."/>
            <person name="Brown A."/>
            <person name="Chapman S.B."/>
            <person name="Chen Z."/>
            <person name="Dunbar C."/>
            <person name="Freedman E."/>
            <person name="Gearin G."/>
            <person name="Goldberg J."/>
            <person name="Griggs A."/>
            <person name="Gujja S."/>
            <person name="Heiman D."/>
            <person name="Howarth C."/>
            <person name="Larson L."/>
            <person name="Lui A."/>
            <person name="MacDonald P.J.P."/>
            <person name="Montmayeur A."/>
            <person name="Murphy C."/>
            <person name="Neiman D."/>
            <person name="Pearson M."/>
            <person name="Priest M."/>
            <person name="Roberts A."/>
            <person name="Saif S."/>
            <person name="Shea T."/>
            <person name="Shenoy N."/>
            <person name="Sisk P."/>
            <person name="Stolte C."/>
            <person name="Sykes S."/>
            <person name="Wortman J."/>
            <person name="Nusbaum C."/>
            <person name="Birren B."/>
        </authorList>
    </citation>
    <scope>NUCLEOTIDE SEQUENCE [LARGE SCALE GENOMIC DNA]</scope>
    <source>
        <strain evidence="13">HOxBLS</strain>
    </source>
</reference>
<dbReference type="InterPro" id="IPR035243">
    <property type="entry name" value="TamA_POTRA_Dom_1"/>
</dbReference>
<comment type="similarity">
    <text evidence="2">Belongs to the TamA family.</text>
</comment>